<dbReference type="AlphaFoldDB" id="A0A7W7WN70"/>
<accession>A0A7W7WN70</accession>
<evidence type="ECO:0000256" key="1">
    <source>
        <dbReference type="SAM" id="MobiDB-lite"/>
    </source>
</evidence>
<name>A0A7W7WN70_9ACTN</name>
<comment type="caution">
    <text evidence="2">The sequence shown here is derived from an EMBL/GenBank/DDBJ whole genome shotgun (WGS) entry which is preliminary data.</text>
</comment>
<evidence type="ECO:0008006" key="4">
    <source>
        <dbReference type="Google" id="ProtNLM"/>
    </source>
</evidence>
<dbReference type="EMBL" id="JACHJW010000001">
    <property type="protein sequence ID" value="MBB4957317.1"/>
    <property type="molecule type" value="Genomic_DNA"/>
</dbReference>
<keyword evidence="3" id="KW-1185">Reference proteome</keyword>
<feature type="region of interest" description="Disordered" evidence="1">
    <location>
        <begin position="1"/>
        <end position="29"/>
    </location>
</feature>
<evidence type="ECO:0000313" key="2">
    <source>
        <dbReference type="EMBL" id="MBB4957317.1"/>
    </source>
</evidence>
<sequence length="216" mass="22249">MATGLSLSPGNPYGVPRTTGTGDRRGRNEREVRVRGRLCLIGAGVLMLTGCGGEDASPTRVAVPAPPVVELPASTAGGACELLDYPTVEQDLGIRFDVAAASRLKQTYTCVFRTEAAHQPDLTLSVIDISMDAAGFKTDLVPGGGRSVSGLGKAAYQLTAAPADEHGATAEIGWLGTDGRAASLRYTLPTGQGRDAAEELVAGLVALAKKIDTSNL</sequence>
<proteinExistence type="predicted"/>
<gene>
    <name evidence="2" type="ORF">FHR38_001050</name>
</gene>
<reference evidence="2 3" key="1">
    <citation type="submission" date="2020-08" db="EMBL/GenBank/DDBJ databases">
        <title>Sequencing the genomes of 1000 actinobacteria strains.</title>
        <authorList>
            <person name="Klenk H.-P."/>
        </authorList>
    </citation>
    <scope>NUCLEOTIDE SEQUENCE [LARGE SCALE GENOMIC DNA]</scope>
    <source>
        <strain evidence="2 3">DSM 45886</strain>
    </source>
</reference>
<dbReference type="Proteomes" id="UP000578819">
    <property type="component" value="Unassembled WGS sequence"/>
</dbReference>
<organism evidence="2 3">
    <name type="scientific">Micromonospora polyrhachis</name>
    <dbReference type="NCBI Taxonomy" id="1282883"/>
    <lineage>
        <taxon>Bacteria</taxon>
        <taxon>Bacillati</taxon>
        <taxon>Actinomycetota</taxon>
        <taxon>Actinomycetes</taxon>
        <taxon>Micromonosporales</taxon>
        <taxon>Micromonosporaceae</taxon>
        <taxon>Micromonospora</taxon>
    </lineage>
</organism>
<protein>
    <recommendedName>
        <fullName evidence="4">DUF3558 domain-containing protein</fullName>
    </recommendedName>
</protein>
<evidence type="ECO:0000313" key="3">
    <source>
        <dbReference type="Proteomes" id="UP000578819"/>
    </source>
</evidence>
<dbReference type="RefSeq" id="WP_184533235.1">
    <property type="nucleotide sequence ID" value="NZ_JACHJW010000001.1"/>
</dbReference>